<accession>A0A5J4RG03</accession>
<dbReference type="AlphaFoldDB" id="A0A5J4RG03"/>
<proteinExistence type="predicted"/>
<sequence>MKLSVFKYSSCRKTGGGRTSDGYRYSYSRDEYITVYSDSNSIYKSALTIIQSFISKNLHSYEDDDCYYEREYSDNKFYPELTHELACLLIEGVDEIDEIEEVEISLPSSIFYLIPSKEIEIINDQNSDYAETQQILINKQGSFKREFRFKIIEKTRDCNLNKENSLLENCYPLDVAFYYKDQRLFDSLIKRKATAIEQFYPMLMWQCQSDKGDNIIYFYNESTALFDEEILMLLMRSAMLRQNYELVFFLSDKVNIIENYEYINFAGGKILSYNGDDNYYSIHDGVSYQKKYSDLKPKNGLNESVIINAAKWKWKGREIFNCISLSFKIGDEKLFNILLEEGNPDIIIREIKHNNSMYCALLMSKQNFFCSLLEKCIISISNDYELNSIICNKYYEISSFLTRNQHFLNKCIFLRDNKKAMYLMRNAILYSNYEFLSLLSNKVDYTKYYRCYGIYCDETSEYFCSGEDWAKGKDFDSISLSLLKGDTKAIDILIEAGADIHKIDYLSFLIHYKKPWYDSLTNDGTKIANNDKMDFCACYLLEKGLVIKYDYSTLTSIIGIVKLI</sequence>
<evidence type="ECO:0008006" key="2">
    <source>
        <dbReference type="Google" id="ProtNLM"/>
    </source>
</evidence>
<protein>
    <recommendedName>
        <fullName evidence="2">Ankyrin repeat protein</fullName>
    </recommendedName>
</protein>
<name>A0A5J4RG03_9ZZZZ</name>
<evidence type="ECO:0000313" key="1">
    <source>
        <dbReference type="EMBL" id="KAA6331821.1"/>
    </source>
</evidence>
<dbReference type="EMBL" id="SNRY01001321">
    <property type="protein sequence ID" value="KAA6331821.1"/>
    <property type="molecule type" value="Genomic_DNA"/>
</dbReference>
<dbReference type="InterPro" id="IPR036770">
    <property type="entry name" value="Ankyrin_rpt-contain_sf"/>
</dbReference>
<comment type="caution">
    <text evidence="1">The sequence shown here is derived from an EMBL/GenBank/DDBJ whole genome shotgun (WGS) entry which is preliminary data.</text>
</comment>
<dbReference type="SUPFAM" id="SSF48403">
    <property type="entry name" value="Ankyrin repeat"/>
    <property type="match status" value="1"/>
</dbReference>
<reference evidence="1" key="1">
    <citation type="submission" date="2019-03" db="EMBL/GenBank/DDBJ databases">
        <title>Single cell metagenomics reveals metabolic interactions within the superorganism composed of flagellate Streblomastix strix and complex community of Bacteroidetes bacteria on its surface.</title>
        <authorList>
            <person name="Treitli S.C."/>
            <person name="Kolisko M."/>
            <person name="Husnik F."/>
            <person name="Keeling P."/>
            <person name="Hampl V."/>
        </authorList>
    </citation>
    <scope>NUCLEOTIDE SEQUENCE</scope>
    <source>
        <strain evidence="1">STM</strain>
    </source>
</reference>
<gene>
    <name evidence="1" type="ORF">EZS27_019616</name>
</gene>
<organism evidence="1">
    <name type="scientific">termite gut metagenome</name>
    <dbReference type="NCBI Taxonomy" id="433724"/>
    <lineage>
        <taxon>unclassified sequences</taxon>
        <taxon>metagenomes</taxon>
        <taxon>organismal metagenomes</taxon>
    </lineage>
</organism>